<gene>
    <name evidence="2" type="ORF">GGP45_001834</name>
</gene>
<feature type="transmembrane region" description="Helical" evidence="1">
    <location>
        <begin position="6"/>
        <end position="28"/>
    </location>
</feature>
<dbReference type="RefSeq" id="WP_183991685.1">
    <property type="nucleotide sequence ID" value="NZ_CALTSD010000004.1"/>
</dbReference>
<evidence type="ECO:0000313" key="3">
    <source>
        <dbReference type="Proteomes" id="UP001155144"/>
    </source>
</evidence>
<keyword evidence="1" id="KW-1133">Transmembrane helix</keyword>
<protein>
    <submittedName>
        <fullName evidence="2">Uncharacterized protein</fullName>
    </submittedName>
</protein>
<name>A0A9X2PKF2_9BACT</name>
<keyword evidence="1" id="KW-0472">Membrane</keyword>
<proteinExistence type="predicted"/>
<keyword evidence="1" id="KW-0812">Transmembrane</keyword>
<accession>A0A9X2PKF2</accession>
<dbReference type="Pfam" id="PF26069">
    <property type="entry name" value="DUF8026"/>
    <property type="match status" value="1"/>
</dbReference>
<dbReference type="AlphaFoldDB" id="A0A9X2PKF2"/>
<reference evidence="2" key="1">
    <citation type="submission" date="2022-08" db="EMBL/GenBank/DDBJ databases">
        <title>Genomic Encyclopedia of Type Strains, Phase V (KMG-V): Genome sequencing to study the core and pangenomes of soil and plant-associated prokaryotes.</title>
        <authorList>
            <person name="Whitman W."/>
        </authorList>
    </citation>
    <scope>NUCLEOTIDE SEQUENCE</scope>
    <source>
        <strain evidence="2">SP3026</strain>
    </source>
</reference>
<organism evidence="2 3">
    <name type="scientific">Salinibacter ruber</name>
    <dbReference type="NCBI Taxonomy" id="146919"/>
    <lineage>
        <taxon>Bacteria</taxon>
        <taxon>Pseudomonadati</taxon>
        <taxon>Rhodothermota</taxon>
        <taxon>Rhodothermia</taxon>
        <taxon>Rhodothermales</taxon>
        <taxon>Salinibacteraceae</taxon>
        <taxon>Salinibacter</taxon>
    </lineage>
</organism>
<sequence>MLGLPVDVWATMAFCVLAFFGVSIWTLVYTLRQEERKMALLKTESDLDTYSPRALDDLRHWIETHPDPTHPDVEAARTAYNDCVDTLQSTDRHFYGWSRAEVGRLDPL</sequence>
<dbReference type="InterPro" id="IPR058339">
    <property type="entry name" value="DUF8026"/>
</dbReference>
<evidence type="ECO:0000313" key="2">
    <source>
        <dbReference type="EMBL" id="MCS4121481.1"/>
    </source>
</evidence>
<dbReference type="Proteomes" id="UP001155144">
    <property type="component" value="Unassembled WGS sequence"/>
</dbReference>
<comment type="caution">
    <text evidence="2">The sequence shown here is derived from an EMBL/GenBank/DDBJ whole genome shotgun (WGS) entry which is preliminary data.</text>
</comment>
<evidence type="ECO:0000256" key="1">
    <source>
        <dbReference type="SAM" id="Phobius"/>
    </source>
</evidence>
<dbReference type="EMBL" id="JANUBL010000003">
    <property type="protein sequence ID" value="MCS4121481.1"/>
    <property type="molecule type" value="Genomic_DNA"/>
</dbReference>